<reference evidence="3" key="1">
    <citation type="submission" date="2013-03" db="EMBL/GenBank/DDBJ databases">
        <title>The Genome Sequence of Anopheles christyi ACHKN1017.</title>
        <authorList>
            <consortium name="The Broad Institute Genomics Platform"/>
            <person name="Neafsey D.E."/>
            <person name="Besansky N."/>
            <person name="Walker B."/>
            <person name="Young S.K."/>
            <person name="Zeng Q."/>
            <person name="Gargeya S."/>
            <person name="Fitzgerald M."/>
            <person name="Haas B."/>
            <person name="Abouelleil A."/>
            <person name="Allen A.W."/>
            <person name="Alvarado L."/>
            <person name="Arachchi H.M."/>
            <person name="Berlin A.M."/>
            <person name="Chapman S.B."/>
            <person name="Gainer-Dewar J."/>
            <person name="Goldberg J."/>
            <person name="Griggs A."/>
            <person name="Gujja S."/>
            <person name="Hansen M."/>
            <person name="Howarth C."/>
            <person name="Imamovic A."/>
            <person name="Ireland A."/>
            <person name="Larimer J."/>
            <person name="McCowan C."/>
            <person name="Murphy C."/>
            <person name="Pearson M."/>
            <person name="Poon T.W."/>
            <person name="Priest M."/>
            <person name="Roberts A."/>
            <person name="Saif S."/>
            <person name="Shea T."/>
            <person name="Sisk P."/>
            <person name="Sykes S."/>
            <person name="Wortman J."/>
            <person name="Nusbaum C."/>
            <person name="Birren B."/>
        </authorList>
    </citation>
    <scope>NUCLEOTIDE SEQUENCE [LARGE SCALE GENOMIC DNA]</scope>
    <source>
        <strain evidence="3">ACHKN1017</strain>
    </source>
</reference>
<dbReference type="SUPFAM" id="SSF55729">
    <property type="entry name" value="Acyl-CoA N-acyltransferases (Nat)"/>
    <property type="match status" value="1"/>
</dbReference>
<dbReference type="InterPro" id="IPR016181">
    <property type="entry name" value="Acyl_CoA_acyltransferase"/>
</dbReference>
<evidence type="ECO:0000259" key="1">
    <source>
        <dbReference type="Pfam" id="PF08445"/>
    </source>
</evidence>
<dbReference type="PANTHER" id="PTHR20958:SF10">
    <property type="entry name" value="GH05617P-RELATED"/>
    <property type="match status" value="1"/>
</dbReference>
<evidence type="ECO:0000313" key="2">
    <source>
        <dbReference type="EnsemblMetazoa" id="ACHR007591-PA"/>
    </source>
</evidence>
<feature type="domain" description="GCN5-related N-acetyltransferase Rv2170-like" evidence="1">
    <location>
        <begin position="195"/>
        <end position="279"/>
    </location>
</feature>
<name>A0A182KA04_9DIPT</name>
<sequence length="285" mass="33344">MTGCDHLVEIHPKDWTELKLTFNLEWPEHEFAYYLLGNYISWKKHHESLDVTCYSLNGNWREDGTFALKDGFEIYFYSAAKDVNCTTLIRLLSQIKWDSFNEISMDYLEQYHPAVERIISERHLRMASSNMANYLYMPKDRVLALRSSDTPVGFMFKKLQMKDLDYIYSQWPLRNHISYEAGYGLLKRLIVLNENVGLFNDKDVLVSWCLSDQTGAHSDLQTMPEYCRNGYGRMVVVELAKRLARAGSDSKAYVLHDNHKSNNLYNSIGFQKIQNLRWVVVNPKP</sequence>
<dbReference type="Proteomes" id="UP000075881">
    <property type="component" value="Unassembled WGS sequence"/>
</dbReference>
<dbReference type="STRING" id="43041.A0A182KA04"/>
<dbReference type="Gene3D" id="3.40.630.30">
    <property type="match status" value="2"/>
</dbReference>
<organism evidence="2 3">
    <name type="scientific">Anopheles christyi</name>
    <dbReference type="NCBI Taxonomy" id="43041"/>
    <lineage>
        <taxon>Eukaryota</taxon>
        <taxon>Metazoa</taxon>
        <taxon>Ecdysozoa</taxon>
        <taxon>Arthropoda</taxon>
        <taxon>Hexapoda</taxon>
        <taxon>Insecta</taxon>
        <taxon>Pterygota</taxon>
        <taxon>Neoptera</taxon>
        <taxon>Endopterygota</taxon>
        <taxon>Diptera</taxon>
        <taxon>Nematocera</taxon>
        <taxon>Culicoidea</taxon>
        <taxon>Culicidae</taxon>
        <taxon>Anophelinae</taxon>
        <taxon>Anopheles</taxon>
    </lineage>
</organism>
<dbReference type="PANTHER" id="PTHR20958">
    <property type="entry name" value="GLYCINE N-ACYLTRANSFERASE-LIKE PROTEIN"/>
    <property type="match status" value="1"/>
</dbReference>
<accession>A0A182KA04</accession>
<evidence type="ECO:0000313" key="3">
    <source>
        <dbReference type="Proteomes" id="UP000075881"/>
    </source>
</evidence>
<keyword evidence="3" id="KW-1185">Reference proteome</keyword>
<dbReference type="GO" id="GO:0016747">
    <property type="term" value="F:acyltransferase activity, transferring groups other than amino-acyl groups"/>
    <property type="evidence" value="ECO:0007669"/>
    <property type="project" value="InterPro"/>
</dbReference>
<protein>
    <recommendedName>
        <fullName evidence="1">GCN5-related N-acetyltransferase Rv2170-like domain-containing protein</fullName>
    </recommendedName>
</protein>
<reference evidence="2" key="2">
    <citation type="submission" date="2020-05" db="UniProtKB">
        <authorList>
            <consortium name="EnsemblMetazoa"/>
        </authorList>
    </citation>
    <scope>IDENTIFICATION</scope>
    <source>
        <strain evidence="2">ACHKN1017</strain>
    </source>
</reference>
<dbReference type="AlphaFoldDB" id="A0A182KA04"/>
<dbReference type="InterPro" id="IPR053225">
    <property type="entry name" value="Acyl-CoA_N-acyltransferase"/>
</dbReference>
<proteinExistence type="predicted"/>
<dbReference type="InterPro" id="IPR013653">
    <property type="entry name" value="GCN5-like_dom"/>
</dbReference>
<dbReference type="VEuPathDB" id="VectorBase:ACHR007591"/>
<dbReference type="Pfam" id="PF08445">
    <property type="entry name" value="FR47"/>
    <property type="match status" value="1"/>
</dbReference>
<dbReference type="EnsemblMetazoa" id="ACHR007591-RA">
    <property type="protein sequence ID" value="ACHR007591-PA"/>
    <property type="gene ID" value="ACHR007591"/>
</dbReference>